<evidence type="ECO:0000256" key="11">
    <source>
        <dbReference type="NCBIfam" id="TIGR02067"/>
    </source>
</evidence>
<keyword evidence="6" id="KW-0479">Metal-binding</keyword>
<proteinExistence type="inferred from homology"/>
<dbReference type="PANTHER" id="PTHR43200">
    <property type="entry name" value="PHOSPHATASE"/>
    <property type="match status" value="1"/>
</dbReference>
<evidence type="ECO:0000256" key="3">
    <source>
        <dbReference type="ARBA" id="ARBA00009759"/>
    </source>
</evidence>
<keyword evidence="9" id="KW-0368">Histidine biosynthesis</keyword>
<evidence type="ECO:0000256" key="2">
    <source>
        <dbReference type="ARBA" id="ARBA00004970"/>
    </source>
</evidence>
<dbReference type="InterPro" id="IPR000760">
    <property type="entry name" value="Inositol_monophosphatase-like"/>
</dbReference>
<protein>
    <recommendedName>
        <fullName evidence="4 11">Histidinol-phosphatase</fullName>
        <ecNumber evidence="4 11">3.1.3.15</ecNumber>
    </recommendedName>
</protein>
<reference evidence="12 13" key="1">
    <citation type="submission" date="2023-07" db="EMBL/GenBank/DDBJ databases">
        <title>Genomic Encyclopedia of Type Strains, Phase IV (KMG-IV): sequencing the most valuable type-strain genomes for metagenomic binning, comparative biology and taxonomic classification.</title>
        <authorList>
            <person name="Goeker M."/>
        </authorList>
    </citation>
    <scope>NUCLEOTIDE SEQUENCE [LARGE SCALE GENOMIC DNA]</scope>
    <source>
        <strain evidence="12 13">DSM 3770</strain>
    </source>
</reference>
<keyword evidence="7 12" id="KW-0378">Hydrolase</keyword>
<dbReference type="Pfam" id="PF00459">
    <property type="entry name" value="Inositol_P"/>
    <property type="match status" value="1"/>
</dbReference>
<dbReference type="Proteomes" id="UP001241747">
    <property type="component" value="Unassembled WGS sequence"/>
</dbReference>
<organism evidence="12 13">
    <name type="scientific">Xanthobacter agilis</name>
    <dbReference type="NCBI Taxonomy" id="47492"/>
    <lineage>
        <taxon>Bacteria</taxon>
        <taxon>Pseudomonadati</taxon>
        <taxon>Pseudomonadota</taxon>
        <taxon>Alphaproteobacteria</taxon>
        <taxon>Hyphomicrobiales</taxon>
        <taxon>Xanthobacteraceae</taxon>
        <taxon>Xanthobacter</taxon>
    </lineage>
</organism>
<evidence type="ECO:0000256" key="5">
    <source>
        <dbReference type="ARBA" id="ARBA00022605"/>
    </source>
</evidence>
<dbReference type="InterPro" id="IPR051090">
    <property type="entry name" value="Inositol_monoP_superfamily"/>
</dbReference>
<dbReference type="EMBL" id="JAUSVY010000001">
    <property type="protein sequence ID" value="MDQ0503769.1"/>
    <property type="molecule type" value="Genomic_DNA"/>
</dbReference>
<sequence length="257" mass="27345">MTDMDADLVAAFAAELADTARTLARAHFRKTTAFERKADESPVTIADKAIEAALRAAITARFPGHAILGEEAGLTRGDDHLWVVDPIDGTKSFITGMPLFGALIAFARRGEPQVGVIEVPALGERWVGVPGRTTFNGEPARVSGCGALEDARIYTTSPDFFTPDDWALYDALSRKGAMRRFGGDCYQYGLLASGHCDLVVETSLQPYDFMALVPVVENAGGVMTDWQGRPLGLGSDGKVVAAASPALHAQALRHLGA</sequence>
<accession>A0ABU0L9E6</accession>
<dbReference type="Gene3D" id="3.30.540.10">
    <property type="entry name" value="Fructose-1,6-Bisphosphatase, subunit A, domain 1"/>
    <property type="match status" value="1"/>
</dbReference>
<comment type="pathway">
    <text evidence="2">Amino-acid biosynthesis; L-histidine biosynthesis; L-histidine from 5-phospho-alpha-D-ribose 1-diphosphate: step 8/9.</text>
</comment>
<dbReference type="Gene3D" id="3.40.190.80">
    <property type="match status" value="1"/>
</dbReference>
<evidence type="ECO:0000256" key="8">
    <source>
        <dbReference type="ARBA" id="ARBA00022842"/>
    </source>
</evidence>
<dbReference type="InterPro" id="IPR020583">
    <property type="entry name" value="Inositol_monoP_metal-BS"/>
</dbReference>
<evidence type="ECO:0000313" key="13">
    <source>
        <dbReference type="Proteomes" id="UP001241747"/>
    </source>
</evidence>
<dbReference type="PROSITE" id="PS00629">
    <property type="entry name" value="IMP_1"/>
    <property type="match status" value="1"/>
</dbReference>
<dbReference type="PRINTS" id="PR00377">
    <property type="entry name" value="IMPHPHTASES"/>
</dbReference>
<dbReference type="SUPFAM" id="SSF56655">
    <property type="entry name" value="Carbohydrate phosphatase"/>
    <property type="match status" value="1"/>
</dbReference>
<comment type="caution">
    <text evidence="12">The sequence shown here is derived from an EMBL/GenBank/DDBJ whole genome shotgun (WGS) entry which is preliminary data.</text>
</comment>
<dbReference type="NCBIfam" id="TIGR02067">
    <property type="entry name" value="his_9_HisN"/>
    <property type="match status" value="1"/>
</dbReference>
<evidence type="ECO:0000256" key="7">
    <source>
        <dbReference type="ARBA" id="ARBA00022801"/>
    </source>
</evidence>
<name>A0ABU0L9E6_XANAG</name>
<comment type="similarity">
    <text evidence="3">Belongs to the inositol monophosphatase superfamily.</text>
</comment>
<evidence type="ECO:0000313" key="12">
    <source>
        <dbReference type="EMBL" id="MDQ0503769.1"/>
    </source>
</evidence>
<dbReference type="GO" id="GO:0052834">
    <property type="term" value="F:inositol monophosphate phosphatase activity"/>
    <property type="evidence" value="ECO:0007669"/>
    <property type="project" value="UniProtKB-EC"/>
</dbReference>
<evidence type="ECO:0000256" key="1">
    <source>
        <dbReference type="ARBA" id="ARBA00001946"/>
    </source>
</evidence>
<dbReference type="RefSeq" id="WP_237344910.1">
    <property type="nucleotide sequence ID" value="NZ_JABWGX010000006.1"/>
</dbReference>
<keyword evidence="13" id="KW-1185">Reference proteome</keyword>
<comment type="cofactor">
    <cofactor evidence="1">
        <name>Mg(2+)</name>
        <dbReference type="ChEBI" id="CHEBI:18420"/>
    </cofactor>
</comment>
<keyword evidence="8" id="KW-0460">Magnesium</keyword>
<dbReference type="PANTHER" id="PTHR43200:SF6">
    <property type="entry name" value="3'(2'),5'-BISPHOSPHATE NUCLEOTIDASE"/>
    <property type="match status" value="1"/>
</dbReference>
<evidence type="ECO:0000256" key="6">
    <source>
        <dbReference type="ARBA" id="ARBA00022723"/>
    </source>
</evidence>
<evidence type="ECO:0000256" key="9">
    <source>
        <dbReference type="ARBA" id="ARBA00023102"/>
    </source>
</evidence>
<evidence type="ECO:0000256" key="4">
    <source>
        <dbReference type="ARBA" id="ARBA00013085"/>
    </source>
</evidence>
<comment type="catalytic activity">
    <reaction evidence="10">
        <text>L-histidinol phosphate + H2O = L-histidinol + phosphate</text>
        <dbReference type="Rhea" id="RHEA:14465"/>
        <dbReference type="ChEBI" id="CHEBI:15377"/>
        <dbReference type="ChEBI" id="CHEBI:43474"/>
        <dbReference type="ChEBI" id="CHEBI:57699"/>
        <dbReference type="ChEBI" id="CHEBI:57980"/>
        <dbReference type="EC" id="3.1.3.15"/>
    </reaction>
</comment>
<dbReference type="InterPro" id="IPR011809">
    <property type="entry name" value="His_9_proposed"/>
</dbReference>
<gene>
    <name evidence="12" type="ORF">QOZ94_000539</name>
</gene>
<dbReference type="EC" id="3.1.3.15" evidence="4 11"/>
<keyword evidence="5" id="KW-0028">Amino-acid biosynthesis</keyword>
<evidence type="ECO:0000256" key="10">
    <source>
        <dbReference type="ARBA" id="ARBA00049158"/>
    </source>
</evidence>
<dbReference type="CDD" id="cd01641">
    <property type="entry name" value="Bacterial_IMPase_like_1"/>
    <property type="match status" value="1"/>
</dbReference>